<dbReference type="RefSeq" id="WP_021722079.1">
    <property type="nucleotide sequence ID" value="NZ_CBLU010000006.1"/>
</dbReference>
<evidence type="ECO:0000313" key="3">
    <source>
        <dbReference type="Proteomes" id="UP000015361"/>
    </source>
</evidence>
<dbReference type="AlphaFoldDB" id="S6FF17"/>
<organism evidence="2 3">
    <name type="scientific">Lactococcus lactis subsp. lactis A12</name>
    <dbReference type="NCBI Taxonomy" id="1137134"/>
    <lineage>
        <taxon>Bacteria</taxon>
        <taxon>Bacillati</taxon>
        <taxon>Bacillota</taxon>
        <taxon>Bacilli</taxon>
        <taxon>Lactobacillales</taxon>
        <taxon>Streptococcaceae</taxon>
        <taxon>Lactococcus</taxon>
    </lineage>
</organism>
<keyword evidence="1" id="KW-0472">Membrane</keyword>
<gene>
    <name evidence="2" type="ORF">O9U_08445</name>
</gene>
<feature type="transmembrane region" description="Helical" evidence="1">
    <location>
        <begin position="50"/>
        <end position="70"/>
    </location>
</feature>
<name>S6FF17_LACLL</name>
<evidence type="ECO:0000313" key="2">
    <source>
        <dbReference type="EMBL" id="CDG03901.1"/>
    </source>
</evidence>
<evidence type="ECO:0008006" key="4">
    <source>
        <dbReference type="Google" id="ProtNLM"/>
    </source>
</evidence>
<proteinExistence type="predicted"/>
<accession>S6FF17</accession>
<dbReference type="Proteomes" id="UP000015361">
    <property type="component" value="Unassembled WGS sequence"/>
</dbReference>
<reference evidence="2 3" key="1">
    <citation type="journal article" date="2013" name="Appl. Environ. Microbiol.">
        <title>The Carbohydrate Metabolism Signature of Lactococcus lactis Strain A12 Reveals Its Sourdough Ecosystem Origin.</title>
        <authorList>
            <person name="Passerini D."/>
            <person name="Coddeville M."/>
            <person name="Le Bourgeois P."/>
            <person name="Loubiere P."/>
            <person name="Ritzenthaler P."/>
            <person name="Fontagne-Faucher C."/>
            <person name="Daveran-Mingot M.L."/>
            <person name="Cocaign-Bousquet M."/>
        </authorList>
    </citation>
    <scope>NUCLEOTIDE SEQUENCE [LARGE SCALE GENOMIC DNA]</scope>
    <source>
        <strain evidence="2 3">A12</strain>
    </source>
</reference>
<sequence>MNFKISGKPTFEDYLKMVHRLSNRATFIALIGGLIIGKVVFTLFKWSELLLLILAVLYVLLVLINYYVVIPYRAKIKYKKNTSISQKRCFSFYDKMKFEFPIYKVVYYDDAVYIISENNQAMMIKREWLPSNKLWDDFTQFIAEQIVPQITPRFYRR</sequence>
<feature type="transmembrane region" description="Helical" evidence="1">
    <location>
        <begin position="21"/>
        <end position="44"/>
    </location>
</feature>
<keyword evidence="1" id="KW-0812">Transmembrane</keyword>
<keyword evidence="1" id="KW-1133">Transmembrane helix</keyword>
<protein>
    <recommendedName>
        <fullName evidence="4">YcxB-like protein domain-containing protein</fullName>
    </recommendedName>
</protein>
<comment type="caution">
    <text evidence="2">The sequence shown here is derived from an EMBL/GenBank/DDBJ whole genome shotgun (WGS) entry which is preliminary data.</text>
</comment>
<evidence type="ECO:0000256" key="1">
    <source>
        <dbReference type="SAM" id="Phobius"/>
    </source>
</evidence>
<dbReference type="EMBL" id="CBLU010000006">
    <property type="protein sequence ID" value="CDG03901.1"/>
    <property type="molecule type" value="Genomic_DNA"/>
</dbReference>